<dbReference type="AlphaFoldDB" id="A0AAW9JRH4"/>
<dbReference type="RefSeq" id="WP_322809192.1">
    <property type="nucleotide sequence ID" value="NZ_JAVBVO010000003.1"/>
</dbReference>
<reference evidence="2" key="1">
    <citation type="submission" date="2023-08" db="EMBL/GenBank/DDBJ databases">
        <title>Genomic characterization of piscicolin 126 produced by Carnobacterium maltaromaticum CM22 strain isolated from salmon (Salmo salar).</title>
        <authorList>
            <person name="Gonzalez-Gragera E."/>
            <person name="Garcia-Lopez J.D."/>
            <person name="Teso-Perez C."/>
            <person name="Gimenez-Hernandez I."/>
            <person name="Peralta-Sanchez J.M."/>
            <person name="Valdivia E."/>
            <person name="Montalban-Lopez M."/>
            <person name="Martin-Platero A.M."/>
            <person name="Banos A."/>
            <person name="Martinez-Bueno M."/>
        </authorList>
    </citation>
    <scope>NUCLEOTIDE SEQUENCE</scope>
    <source>
        <strain evidence="2">CM22</strain>
    </source>
</reference>
<proteinExistence type="predicted"/>
<evidence type="ECO:0000256" key="1">
    <source>
        <dbReference type="SAM" id="Phobius"/>
    </source>
</evidence>
<comment type="caution">
    <text evidence="2">The sequence shown here is derived from an EMBL/GenBank/DDBJ whole genome shotgun (WGS) entry which is preliminary data.</text>
</comment>
<evidence type="ECO:0000313" key="2">
    <source>
        <dbReference type="EMBL" id="MDZ5759350.1"/>
    </source>
</evidence>
<protein>
    <recommendedName>
        <fullName evidence="4">DUF3096 domain-containing protein</fullName>
    </recommendedName>
</protein>
<dbReference type="Proteomes" id="UP001290462">
    <property type="component" value="Unassembled WGS sequence"/>
</dbReference>
<organism evidence="2 3">
    <name type="scientific">Carnobacterium maltaromaticum</name>
    <name type="common">Carnobacterium piscicola</name>
    <dbReference type="NCBI Taxonomy" id="2751"/>
    <lineage>
        <taxon>Bacteria</taxon>
        <taxon>Bacillati</taxon>
        <taxon>Bacillota</taxon>
        <taxon>Bacilli</taxon>
        <taxon>Lactobacillales</taxon>
        <taxon>Carnobacteriaceae</taxon>
        <taxon>Carnobacterium</taxon>
    </lineage>
</organism>
<sequence length="49" mass="5206">MLPTLLFLIGGAIVCYGAYVFNPIIGLVVTGLFMILVAFMIDRGQGGET</sequence>
<name>A0AAW9JRH4_CARML</name>
<keyword evidence="1" id="KW-0472">Membrane</keyword>
<evidence type="ECO:0008006" key="4">
    <source>
        <dbReference type="Google" id="ProtNLM"/>
    </source>
</evidence>
<feature type="transmembrane region" description="Helical" evidence="1">
    <location>
        <begin position="6"/>
        <end position="39"/>
    </location>
</feature>
<keyword evidence="1" id="KW-1133">Transmembrane helix</keyword>
<accession>A0AAW9JRH4</accession>
<keyword evidence="1" id="KW-0812">Transmembrane</keyword>
<dbReference type="EMBL" id="JAVBVO010000003">
    <property type="protein sequence ID" value="MDZ5759350.1"/>
    <property type="molecule type" value="Genomic_DNA"/>
</dbReference>
<gene>
    <name evidence="2" type="ORF">RAK27_11815</name>
</gene>
<evidence type="ECO:0000313" key="3">
    <source>
        <dbReference type="Proteomes" id="UP001290462"/>
    </source>
</evidence>